<evidence type="ECO:0000313" key="7">
    <source>
        <dbReference type="EMBL" id="WMC85304.1"/>
    </source>
</evidence>
<dbReference type="Pfam" id="PF14759">
    <property type="entry name" value="Reductase_C"/>
    <property type="match status" value="1"/>
</dbReference>
<dbReference type="GO" id="GO:0016651">
    <property type="term" value="F:oxidoreductase activity, acting on NAD(P)H"/>
    <property type="evidence" value="ECO:0007669"/>
    <property type="project" value="TreeGrafter"/>
</dbReference>
<keyword evidence="4" id="KW-0560">Oxidoreductase</keyword>
<sequence length="394" mass="40941">MRTVAVVGAALSGLYAARELRDQGFGGRLVIIGDEDHPPYDRPPLSKDFLTGRVDEERLALCDAEERAALDAEWLLGVRARGLDAPGRSVLLDDGRAVHADGVVIATGASARRLPGRGLAGVHTLRTLDDARALRADLTRGTRRVVVIGGGFIGAETASACAALGHAVTVVEAAPLPLVPQLGAEMAAVCAGLHRHAGTALVTGASVAALHGTDAVTAVALRNGRILPADVVVVGIGAVPNTGWLAGSPLVVDDGVRCDHGCVTSLPHVVAVGDVARVDGTRAEHWTSATEQPRAAVANLLAGKTVRSAGTVPYFWSDQYGARIQFAGRRREGDTVHITEGGVVDGAPGADGLLARYRRDGRTTAVLAVDRPRPFARARRELLRAAEPARLAPS</sequence>
<feature type="domain" description="Reductase C-terminal" evidence="6">
    <location>
        <begin position="314"/>
        <end position="388"/>
    </location>
</feature>
<dbReference type="GeneID" id="90941729"/>
<dbReference type="RefSeq" id="WP_086878365.1">
    <property type="nucleotide sequence ID" value="NZ_CP121271.1"/>
</dbReference>
<dbReference type="AlphaFoldDB" id="A0AAX3ZDH5"/>
<dbReference type="SUPFAM" id="SSF55424">
    <property type="entry name" value="FAD/NAD-linked reductases, dimerisation (C-terminal) domain"/>
    <property type="match status" value="1"/>
</dbReference>
<protein>
    <submittedName>
        <fullName evidence="7">FAD-dependent oxidoreductase</fullName>
    </submittedName>
</protein>
<dbReference type="InterPro" id="IPR036188">
    <property type="entry name" value="FAD/NAD-bd_sf"/>
</dbReference>
<evidence type="ECO:0000256" key="2">
    <source>
        <dbReference type="ARBA" id="ARBA00022630"/>
    </source>
</evidence>
<gene>
    <name evidence="7" type="ORF">P7W03_06855</name>
</gene>
<dbReference type="PANTHER" id="PTHR43557">
    <property type="entry name" value="APOPTOSIS-INDUCING FACTOR 1"/>
    <property type="match status" value="1"/>
</dbReference>
<dbReference type="InterPro" id="IPR028202">
    <property type="entry name" value="Reductase_C"/>
</dbReference>
<feature type="domain" description="FAD/NAD(P)-binding" evidence="5">
    <location>
        <begin position="3"/>
        <end position="292"/>
    </location>
</feature>
<dbReference type="GO" id="GO:0005737">
    <property type="term" value="C:cytoplasm"/>
    <property type="evidence" value="ECO:0007669"/>
    <property type="project" value="TreeGrafter"/>
</dbReference>
<dbReference type="SUPFAM" id="SSF51905">
    <property type="entry name" value="FAD/NAD(P)-binding domain"/>
    <property type="match status" value="2"/>
</dbReference>
<evidence type="ECO:0000256" key="1">
    <source>
        <dbReference type="ARBA" id="ARBA00001974"/>
    </source>
</evidence>
<dbReference type="PRINTS" id="PR00411">
    <property type="entry name" value="PNDRDTASEI"/>
</dbReference>
<comment type="cofactor">
    <cofactor evidence="1">
        <name>FAD</name>
        <dbReference type="ChEBI" id="CHEBI:57692"/>
    </cofactor>
</comment>
<organism evidence="7 8">
    <name type="scientific">Streptomyces rochei</name>
    <name type="common">Streptomyces parvullus</name>
    <dbReference type="NCBI Taxonomy" id="1928"/>
    <lineage>
        <taxon>Bacteria</taxon>
        <taxon>Bacillati</taxon>
        <taxon>Actinomycetota</taxon>
        <taxon>Actinomycetes</taxon>
        <taxon>Kitasatosporales</taxon>
        <taxon>Streptomycetaceae</taxon>
        <taxon>Streptomyces</taxon>
        <taxon>Streptomyces rochei group</taxon>
    </lineage>
</organism>
<evidence type="ECO:0000313" key="8">
    <source>
        <dbReference type="Proteomes" id="UP001231701"/>
    </source>
</evidence>
<evidence type="ECO:0000259" key="6">
    <source>
        <dbReference type="Pfam" id="PF14759"/>
    </source>
</evidence>
<dbReference type="EMBL" id="CP121271">
    <property type="protein sequence ID" value="WMC85304.1"/>
    <property type="molecule type" value="Genomic_DNA"/>
</dbReference>
<evidence type="ECO:0000259" key="5">
    <source>
        <dbReference type="Pfam" id="PF07992"/>
    </source>
</evidence>
<dbReference type="Gene3D" id="3.30.390.30">
    <property type="match status" value="1"/>
</dbReference>
<dbReference type="Gene3D" id="3.50.50.60">
    <property type="entry name" value="FAD/NAD(P)-binding domain"/>
    <property type="match status" value="2"/>
</dbReference>
<dbReference type="PRINTS" id="PR00368">
    <property type="entry name" value="FADPNR"/>
</dbReference>
<name>A0AAX3ZDH5_STRRO</name>
<dbReference type="PANTHER" id="PTHR43557:SF2">
    <property type="entry name" value="RIESKE DOMAIN-CONTAINING PROTEIN-RELATED"/>
    <property type="match status" value="1"/>
</dbReference>
<dbReference type="InterPro" id="IPR050446">
    <property type="entry name" value="FAD-oxidoreductase/Apoptosis"/>
</dbReference>
<proteinExistence type="predicted"/>
<evidence type="ECO:0000256" key="3">
    <source>
        <dbReference type="ARBA" id="ARBA00022827"/>
    </source>
</evidence>
<evidence type="ECO:0000256" key="4">
    <source>
        <dbReference type="ARBA" id="ARBA00023002"/>
    </source>
</evidence>
<dbReference type="InterPro" id="IPR016156">
    <property type="entry name" value="FAD/NAD-linked_Rdtase_dimer_sf"/>
</dbReference>
<keyword evidence="2" id="KW-0285">Flavoprotein</keyword>
<accession>A0AAX3ZDH5</accession>
<dbReference type="InterPro" id="IPR023753">
    <property type="entry name" value="FAD/NAD-binding_dom"/>
</dbReference>
<keyword evidence="3" id="KW-0274">FAD</keyword>
<reference evidence="7" key="1">
    <citation type="submission" date="2023-03" db="EMBL/GenBank/DDBJ databases">
        <title>Borrelidin-producing and root-colonizing Streptomyces rochei is a potent biopesticide for soil-borne oomycete-caused plant diseases.</title>
        <authorList>
            <person name="Zhou D."/>
            <person name="Wang X."/>
            <person name="Navarro-Munoz J.C."/>
            <person name="Li W."/>
            <person name="Li J."/>
            <person name="Jiu M."/>
            <person name="Deng S."/>
            <person name="Ye Y."/>
            <person name="Daly P."/>
            <person name="Wei L."/>
        </authorList>
    </citation>
    <scope>NUCLEOTIDE SEQUENCE</scope>
    <source>
        <strain evidence="7">JK1</strain>
    </source>
</reference>
<dbReference type="Proteomes" id="UP001231701">
    <property type="component" value="Chromosome"/>
</dbReference>
<dbReference type="Pfam" id="PF07992">
    <property type="entry name" value="Pyr_redox_2"/>
    <property type="match status" value="1"/>
</dbReference>